<comment type="cofactor">
    <cofactor evidence="10">
        <name>Zn(2+)</name>
        <dbReference type="ChEBI" id="CHEBI:29105"/>
    </cofactor>
    <text evidence="10">Binds 1 zinc ion per subunit.</text>
</comment>
<proteinExistence type="inferred from homology"/>
<dbReference type="PROSITE" id="PS51464">
    <property type="entry name" value="SIS"/>
    <property type="match status" value="1"/>
</dbReference>
<dbReference type="EMBL" id="JRYB01000001">
    <property type="protein sequence ID" value="OIJ43251.1"/>
    <property type="molecule type" value="Genomic_DNA"/>
</dbReference>
<feature type="binding site" evidence="10">
    <location>
        <position position="173"/>
    </location>
    <ligand>
        <name>Zn(2+)</name>
        <dbReference type="ChEBI" id="CHEBI:29105"/>
    </ligand>
</feature>
<dbReference type="GO" id="GO:0005975">
    <property type="term" value="P:carbohydrate metabolic process"/>
    <property type="evidence" value="ECO:0007669"/>
    <property type="project" value="UniProtKB-UniRule"/>
</dbReference>
<evidence type="ECO:0000256" key="9">
    <source>
        <dbReference type="ARBA" id="ARBA00023277"/>
    </source>
</evidence>
<comment type="function">
    <text evidence="2 10">Catalyzes the isomerization of sedoheptulose 7-phosphate in D-glycero-D-manno-heptose 7-phosphate.</text>
</comment>
<dbReference type="UniPathway" id="UPA00041">
    <property type="reaction ID" value="UER00436"/>
</dbReference>
<comment type="caution">
    <text evidence="12">The sequence shown here is derived from an EMBL/GenBank/DDBJ whole genome shotgun (WGS) entry which is preliminary data.</text>
</comment>
<keyword evidence="7 10" id="KW-0862">Zinc</keyword>
<dbReference type="InterPro" id="IPR004515">
    <property type="entry name" value="Phosphoheptose_Isoase"/>
</dbReference>
<feature type="binding site" evidence="10">
    <location>
        <position position="165"/>
    </location>
    <ligand>
        <name>Zn(2+)</name>
        <dbReference type="ChEBI" id="CHEBI:29105"/>
    </ligand>
</feature>
<dbReference type="SUPFAM" id="SSF53697">
    <property type="entry name" value="SIS domain"/>
    <property type="match status" value="1"/>
</dbReference>
<comment type="subunit">
    <text evidence="10">Homotetramer.</text>
</comment>
<organism evidence="12 13">
    <name type="scientific">Massilia timonae</name>
    <dbReference type="NCBI Taxonomy" id="47229"/>
    <lineage>
        <taxon>Bacteria</taxon>
        <taxon>Pseudomonadati</taxon>
        <taxon>Pseudomonadota</taxon>
        <taxon>Betaproteobacteria</taxon>
        <taxon>Burkholderiales</taxon>
        <taxon>Oxalobacteraceae</taxon>
        <taxon>Telluria group</taxon>
        <taxon>Massilia</taxon>
    </lineage>
</organism>
<dbReference type="GO" id="GO:0008270">
    <property type="term" value="F:zinc ion binding"/>
    <property type="evidence" value="ECO:0007669"/>
    <property type="project" value="UniProtKB-UniRule"/>
</dbReference>
<feature type="binding site" evidence="10">
    <location>
        <position position="165"/>
    </location>
    <ligand>
        <name>substrate</name>
    </ligand>
</feature>
<dbReference type="Gene3D" id="3.40.50.10490">
    <property type="entry name" value="Glucose-6-phosphate isomerase like protein, domain 1"/>
    <property type="match status" value="1"/>
</dbReference>
<feature type="binding site" evidence="10">
    <location>
        <begin position="113"/>
        <end position="115"/>
    </location>
    <ligand>
        <name>substrate</name>
    </ligand>
</feature>
<evidence type="ECO:0000256" key="7">
    <source>
        <dbReference type="ARBA" id="ARBA00022833"/>
    </source>
</evidence>
<dbReference type="InterPro" id="IPR035461">
    <property type="entry name" value="GmhA/DiaA"/>
</dbReference>
<feature type="binding site" evidence="10">
    <location>
        <begin position="45"/>
        <end position="47"/>
    </location>
    <ligand>
        <name>substrate</name>
    </ligand>
</feature>
<evidence type="ECO:0000256" key="4">
    <source>
        <dbReference type="ARBA" id="ARBA00009894"/>
    </source>
</evidence>
<comment type="similarity">
    <text evidence="4 10">Belongs to the SIS family. GmhA subfamily.</text>
</comment>
<evidence type="ECO:0000313" key="13">
    <source>
        <dbReference type="Proteomes" id="UP000180246"/>
    </source>
</evidence>
<keyword evidence="5 10" id="KW-0963">Cytoplasm</keyword>
<comment type="miscellaneous">
    <text evidence="10">The reaction produces a racemic mixture of D-glycero-alpha-D-manno-heptose 7-phosphate and D-glycero-beta-D-manno-heptose 7-phosphate.</text>
</comment>
<dbReference type="Proteomes" id="UP000180246">
    <property type="component" value="Unassembled WGS sequence"/>
</dbReference>
<dbReference type="RefSeq" id="WP_071361635.1">
    <property type="nucleotide sequence ID" value="NZ_JRYB01000001.1"/>
</dbReference>
<evidence type="ECO:0000256" key="5">
    <source>
        <dbReference type="ARBA" id="ARBA00022490"/>
    </source>
</evidence>
<evidence type="ECO:0000256" key="1">
    <source>
        <dbReference type="ARBA" id="ARBA00000348"/>
    </source>
</evidence>
<evidence type="ECO:0000313" key="12">
    <source>
        <dbReference type="EMBL" id="OIJ43251.1"/>
    </source>
</evidence>
<evidence type="ECO:0000256" key="2">
    <source>
        <dbReference type="ARBA" id="ARBA00003172"/>
    </source>
</evidence>
<reference evidence="12 13" key="1">
    <citation type="submission" date="2014-10" db="EMBL/GenBank/DDBJ databases">
        <authorList>
            <person name="Seo M.-J."/>
            <person name="Seok Y.J."/>
            <person name="Cha I.-T."/>
        </authorList>
    </citation>
    <scope>NUCLEOTIDE SEQUENCE [LARGE SCALE GENOMIC DNA]</scope>
    <source>
        <strain evidence="12 13">NEU</strain>
    </source>
</reference>
<evidence type="ECO:0000256" key="3">
    <source>
        <dbReference type="ARBA" id="ARBA00004496"/>
    </source>
</evidence>
<dbReference type="EC" id="5.3.1.28" evidence="10"/>
<feature type="binding site" evidence="10">
    <location>
        <position position="58"/>
    </location>
    <ligand>
        <name>substrate</name>
    </ligand>
</feature>
<evidence type="ECO:0000256" key="6">
    <source>
        <dbReference type="ARBA" id="ARBA00022723"/>
    </source>
</evidence>
<protein>
    <recommendedName>
        <fullName evidence="10">Phosphoheptose isomerase</fullName>
        <ecNumber evidence="10">5.3.1.28</ecNumber>
    </recommendedName>
    <alternativeName>
        <fullName evidence="10">Sedoheptulose 7-phosphate isomerase</fullName>
    </alternativeName>
</protein>
<keyword evidence="8 10" id="KW-0413">Isomerase</keyword>
<feature type="domain" description="SIS" evidence="11">
    <location>
        <begin position="30"/>
        <end position="185"/>
    </location>
</feature>
<dbReference type="GO" id="GO:0008968">
    <property type="term" value="F:D-sedoheptulose 7-phosphate isomerase activity"/>
    <property type="evidence" value="ECO:0007669"/>
    <property type="project" value="UniProtKB-UniRule"/>
</dbReference>
<keyword evidence="9 10" id="KW-0119">Carbohydrate metabolism</keyword>
<dbReference type="CDD" id="cd05006">
    <property type="entry name" value="SIS_GmhA"/>
    <property type="match status" value="1"/>
</dbReference>
<dbReference type="InterPro" id="IPR050099">
    <property type="entry name" value="SIS_GmhA/DiaA_subfam"/>
</dbReference>
<feature type="binding site" evidence="10">
    <location>
        <position position="54"/>
    </location>
    <ligand>
        <name>Zn(2+)</name>
        <dbReference type="ChEBI" id="CHEBI:29105"/>
    </ligand>
</feature>
<comment type="subcellular location">
    <subcellularLocation>
        <location evidence="3 10">Cytoplasm</location>
    </subcellularLocation>
</comment>
<dbReference type="InterPro" id="IPR046348">
    <property type="entry name" value="SIS_dom_sf"/>
</dbReference>
<dbReference type="InterPro" id="IPR001347">
    <property type="entry name" value="SIS_dom"/>
</dbReference>
<feature type="binding site" evidence="10">
    <location>
        <position position="58"/>
    </location>
    <ligand>
        <name>Zn(2+)</name>
        <dbReference type="ChEBI" id="CHEBI:29105"/>
    </ligand>
</feature>
<dbReference type="Pfam" id="PF13580">
    <property type="entry name" value="SIS_2"/>
    <property type="match status" value="1"/>
</dbReference>
<name>A0A1S2NDS2_9BURK</name>
<dbReference type="GO" id="GO:2001061">
    <property type="term" value="P:D-glycero-D-manno-heptose 7-phosphate biosynthetic process"/>
    <property type="evidence" value="ECO:0007669"/>
    <property type="project" value="UniProtKB-UniPathway"/>
</dbReference>
<evidence type="ECO:0000256" key="8">
    <source>
        <dbReference type="ARBA" id="ARBA00023235"/>
    </source>
</evidence>
<dbReference type="AlphaFoldDB" id="A0A1S2NDS2"/>
<comment type="pathway">
    <text evidence="10">Carbohydrate biosynthesis; D-glycero-D-manno-heptose 7-phosphate biosynthesis; D-glycero-alpha-D-manno-heptose 7-phosphate and D-glycero-beta-D-manno-heptose 7-phosphate from sedoheptulose 7-phosphate: step 1/1.</text>
</comment>
<comment type="catalytic activity">
    <reaction evidence="1 10">
        <text>2 D-sedoheptulose 7-phosphate = D-glycero-alpha-D-manno-heptose 7-phosphate + D-glycero-beta-D-manno-heptose 7-phosphate</text>
        <dbReference type="Rhea" id="RHEA:27489"/>
        <dbReference type="ChEBI" id="CHEBI:57483"/>
        <dbReference type="ChEBI" id="CHEBI:60203"/>
        <dbReference type="ChEBI" id="CHEBI:60204"/>
        <dbReference type="EC" id="5.3.1.28"/>
    </reaction>
</comment>
<dbReference type="HAMAP" id="MF_00067">
    <property type="entry name" value="GmhA"/>
    <property type="match status" value="1"/>
</dbReference>
<evidence type="ECO:0000259" key="11">
    <source>
        <dbReference type="PROSITE" id="PS51464"/>
    </source>
</evidence>
<feature type="binding site" evidence="10">
    <location>
        <position position="118"/>
    </location>
    <ligand>
        <name>substrate</name>
    </ligand>
</feature>
<evidence type="ECO:0000256" key="10">
    <source>
        <dbReference type="HAMAP-Rule" id="MF_00067"/>
    </source>
</evidence>
<dbReference type="GO" id="GO:0097367">
    <property type="term" value="F:carbohydrate derivative binding"/>
    <property type="evidence" value="ECO:0007669"/>
    <property type="project" value="InterPro"/>
</dbReference>
<dbReference type="PANTHER" id="PTHR30390">
    <property type="entry name" value="SEDOHEPTULOSE 7-PHOSPHATE ISOMERASE / DNAA INITIATOR-ASSOCIATING FACTOR FOR REPLICATION INITIATION"/>
    <property type="match status" value="1"/>
</dbReference>
<gene>
    <name evidence="10 12" type="primary">gmhA</name>
    <name evidence="12" type="ORF">LO55_2458</name>
</gene>
<dbReference type="GO" id="GO:0005737">
    <property type="term" value="C:cytoplasm"/>
    <property type="evidence" value="ECO:0007669"/>
    <property type="project" value="UniProtKB-SubCell"/>
</dbReference>
<feature type="binding site" evidence="10">
    <location>
        <begin position="87"/>
        <end position="88"/>
    </location>
    <ligand>
        <name>substrate</name>
    </ligand>
</feature>
<dbReference type="NCBIfam" id="TIGR00441">
    <property type="entry name" value="gmhA"/>
    <property type="match status" value="1"/>
</dbReference>
<sequence length="185" mass="19944">MFKESLKNHLEVFSRLLSIEPELERAIEIMYKSLKNDAKLMFCGNGGSAADSQHLAAEFVGRYINDRPPIAAIALSTDTSALTCISNDYGYEHVFSRQVSSLGRAGDTLIGISTSGNSANVIRAVEAAKQKGIHTVALLGRDGGALKGMVDVAIVVPSNVTAHIQEAHIFIGHHFCSELEQKLGY</sequence>
<keyword evidence="6 10" id="KW-0479">Metal-binding</keyword>
<dbReference type="PANTHER" id="PTHR30390:SF6">
    <property type="entry name" value="DNAA INITIATOR-ASSOCIATING PROTEIN DIAA"/>
    <property type="match status" value="1"/>
</dbReference>
<accession>A0A1S2NDS2</accession>